<dbReference type="Proteomes" id="UP000235145">
    <property type="component" value="Unassembled WGS sequence"/>
</dbReference>
<keyword evidence="2" id="KW-1185">Reference proteome</keyword>
<dbReference type="AlphaFoldDB" id="A0A9R1WBB3"/>
<protein>
    <submittedName>
        <fullName evidence="1">Uncharacterized protein</fullName>
    </submittedName>
</protein>
<dbReference type="EMBL" id="NBSK02000002">
    <property type="protein sequence ID" value="KAJ0223492.1"/>
    <property type="molecule type" value="Genomic_DNA"/>
</dbReference>
<comment type="caution">
    <text evidence="1">The sequence shown here is derived from an EMBL/GenBank/DDBJ whole genome shotgun (WGS) entry which is preliminary data.</text>
</comment>
<dbReference type="PANTHER" id="PTHR47434">
    <property type="entry name" value="PROTEIN PTST HOMOLOG 3, CHLOROPLASTIC"/>
    <property type="match status" value="1"/>
</dbReference>
<dbReference type="PANTHER" id="PTHR47434:SF2">
    <property type="entry name" value="PROTEIN PTST HOMOLOG 3, CHLOROPLASTIC"/>
    <property type="match status" value="1"/>
</dbReference>
<gene>
    <name evidence="1" type="ORF">LSAT_V11C200093450</name>
</gene>
<evidence type="ECO:0000313" key="2">
    <source>
        <dbReference type="Proteomes" id="UP000235145"/>
    </source>
</evidence>
<accession>A0A9R1WBB3</accession>
<organism evidence="1 2">
    <name type="scientific">Lactuca sativa</name>
    <name type="common">Garden lettuce</name>
    <dbReference type="NCBI Taxonomy" id="4236"/>
    <lineage>
        <taxon>Eukaryota</taxon>
        <taxon>Viridiplantae</taxon>
        <taxon>Streptophyta</taxon>
        <taxon>Embryophyta</taxon>
        <taxon>Tracheophyta</taxon>
        <taxon>Spermatophyta</taxon>
        <taxon>Magnoliopsida</taxon>
        <taxon>eudicotyledons</taxon>
        <taxon>Gunneridae</taxon>
        <taxon>Pentapetalae</taxon>
        <taxon>asterids</taxon>
        <taxon>campanulids</taxon>
        <taxon>Asterales</taxon>
        <taxon>Asteraceae</taxon>
        <taxon>Cichorioideae</taxon>
        <taxon>Cichorieae</taxon>
        <taxon>Lactucinae</taxon>
        <taxon>Lactuca</taxon>
    </lineage>
</organism>
<reference evidence="1 2" key="1">
    <citation type="journal article" date="2017" name="Nat. Commun.">
        <title>Genome assembly with in vitro proximity ligation data and whole-genome triplication in lettuce.</title>
        <authorList>
            <person name="Reyes-Chin-Wo S."/>
            <person name="Wang Z."/>
            <person name="Yang X."/>
            <person name="Kozik A."/>
            <person name="Arikit S."/>
            <person name="Song C."/>
            <person name="Xia L."/>
            <person name="Froenicke L."/>
            <person name="Lavelle D.O."/>
            <person name="Truco M.J."/>
            <person name="Xia R."/>
            <person name="Zhu S."/>
            <person name="Xu C."/>
            <person name="Xu H."/>
            <person name="Xu X."/>
            <person name="Cox K."/>
            <person name="Korf I."/>
            <person name="Meyers B.C."/>
            <person name="Michelmore R.W."/>
        </authorList>
    </citation>
    <scope>NUCLEOTIDE SEQUENCE [LARGE SCALE GENOMIC DNA]</scope>
    <source>
        <strain evidence="2">cv. Salinas</strain>
        <tissue evidence="1">Seedlings</tissue>
    </source>
</reference>
<sequence length="118" mass="13491">MVTHLHLTHSRFFLHSYKLLLTAAPEPRLCQFGVRHRRCLLVTDCASSPNETRVASRKSERTNADLCNDLREFMSDVGFPDGHVPSLKELSHHGRQDLANLVRRRGYKLIKELLAASQ</sequence>
<evidence type="ECO:0000313" key="1">
    <source>
        <dbReference type="EMBL" id="KAJ0223492.1"/>
    </source>
</evidence>
<name>A0A9R1WBB3_LACSA</name>
<proteinExistence type="predicted"/>